<dbReference type="PIRSF" id="PIRSF000103">
    <property type="entry name" value="HIBADH"/>
    <property type="match status" value="1"/>
</dbReference>
<gene>
    <name evidence="7" type="ORF">SAMN05444277_109145</name>
</gene>
<dbReference type="GO" id="GO:0051287">
    <property type="term" value="F:NAD binding"/>
    <property type="evidence" value="ECO:0007669"/>
    <property type="project" value="InterPro"/>
</dbReference>
<evidence type="ECO:0000256" key="2">
    <source>
        <dbReference type="ARBA" id="ARBA00023002"/>
    </source>
</evidence>
<dbReference type="InterPro" id="IPR029154">
    <property type="entry name" value="HIBADH-like_NADP-bd"/>
</dbReference>
<dbReference type="InterPro" id="IPR008927">
    <property type="entry name" value="6-PGluconate_DH-like_C_sf"/>
</dbReference>
<proteinExistence type="inferred from homology"/>
<sequence>MKEKIGFIGLGIMGKPMARNLVHAGYTLYVFSSGAASVRELEKEGAISASSPKKIAELSDIIITMLPDSPQVKEVAFGNDGLIEGLSKGKLFIDMSTIDAATEIEIHERFAAIGVDTLDAPVSGGDVGAKAGSLSIMAGGSKNAFNRALPLFQILGKRINHIGATGAGQIAKSCNQIATALATQGVIEAFSLAASAGIDLARLKEVLSGGFADSRTLAVSGERMIKRDFSPGFKLKLYTKDLRIAKQAAAERSVNLPGTQLLHNEMQQLVSEGKGELDFSALIHLFENN</sequence>
<dbReference type="Gene3D" id="1.10.1040.10">
    <property type="entry name" value="N-(1-d-carboxylethyl)-l-norvaline Dehydrogenase, domain 2"/>
    <property type="match status" value="1"/>
</dbReference>
<evidence type="ECO:0000256" key="1">
    <source>
        <dbReference type="ARBA" id="ARBA00009080"/>
    </source>
</evidence>
<dbReference type="InterPro" id="IPR015815">
    <property type="entry name" value="HIBADH-related"/>
</dbReference>
<evidence type="ECO:0000256" key="3">
    <source>
        <dbReference type="ARBA" id="ARBA00023027"/>
    </source>
</evidence>
<keyword evidence="8" id="KW-1185">Reference proteome</keyword>
<dbReference type="Proteomes" id="UP000199031">
    <property type="component" value="Unassembled WGS sequence"/>
</dbReference>
<feature type="domain" description="3-hydroxyisobutyrate dehydrogenase-like NAD-binding" evidence="6">
    <location>
        <begin position="166"/>
        <end position="285"/>
    </location>
</feature>
<keyword evidence="2" id="KW-0560">Oxidoreductase</keyword>
<dbReference type="GO" id="GO:0016491">
    <property type="term" value="F:oxidoreductase activity"/>
    <property type="evidence" value="ECO:0007669"/>
    <property type="project" value="UniProtKB-KW"/>
</dbReference>
<evidence type="ECO:0000313" key="8">
    <source>
        <dbReference type="Proteomes" id="UP000199031"/>
    </source>
</evidence>
<dbReference type="Pfam" id="PF03446">
    <property type="entry name" value="NAD_binding_2"/>
    <property type="match status" value="1"/>
</dbReference>
<name>A0A1I5XS89_9BACT</name>
<dbReference type="Pfam" id="PF14833">
    <property type="entry name" value="NAD_binding_11"/>
    <property type="match status" value="1"/>
</dbReference>
<dbReference type="GO" id="GO:0050661">
    <property type="term" value="F:NADP binding"/>
    <property type="evidence" value="ECO:0007669"/>
    <property type="project" value="InterPro"/>
</dbReference>
<reference evidence="7 8" key="1">
    <citation type="submission" date="2016-10" db="EMBL/GenBank/DDBJ databases">
        <authorList>
            <person name="de Groot N.N."/>
        </authorList>
    </citation>
    <scope>NUCLEOTIDE SEQUENCE [LARGE SCALE GENOMIC DNA]</scope>
    <source>
        <strain evidence="7 8">DSM 28286</strain>
    </source>
</reference>
<feature type="domain" description="6-phosphogluconate dehydrogenase NADP-binding" evidence="5">
    <location>
        <begin position="4"/>
        <end position="163"/>
    </location>
</feature>
<protein>
    <submittedName>
        <fullName evidence="7">2-hydroxy-3-oxopropionate reductase</fullName>
    </submittedName>
</protein>
<evidence type="ECO:0000313" key="7">
    <source>
        <dbReference type="EMBL" id="SFQ34819.1"/>
    </source>
</evidence>
<dbReference type="InterPro" id="IPR002204">
    <property type="entry name" value="3-OH-isobutyrate_DH-rel_CS"/>
</dbReference>
<dbReference type="InterPro" id="IPR036291">
    <property type="entry name" value="NAD(P)-bd_dom_sf"/>
</dbReference>
<dbReference type="InterPro" id="IPR006115">
    <property type="entry name" value="6PGDH_NADP-bd"/>
</dbReference>
<dbReference type="EMBL" id="FOXQ01000009">
    <property type="protein sequence ID" value="SFQ34819.1"/>
    <property type="molecule type" value="Genomic_DNA"/>
</dbReference>
<comment type="similarity">
    <text evidence="1">Belongs to the HIBADH-related family.</text>
</comment>
<evidence type="ECO:0000259" key="5">
    <source>
        <dbReference type="Pfam" id="PF03446"/>
    </source>
</evidence>
<dbReference type="SUPFAM" id="SSF51735">
    <property type="entry name" value="NAD(P)-binding Rossmann-fold domains"/>
    <property type="match status" value="1"/>
</dbReference>
<dbReference type="GO" id="GO:0016054">
    <property type="term" value="P:organic acid catabolic process"/>
    <property type="evidence" value="ECO:0007669"/>
    <property type="project" value="UniProtKB-ARBA"/>
</dbReference>
<dbReference type="PANTHER" id="PTHR43060:SF15">
    <property type="entry name" value="3-HYDROXYISOBUTYRATE DEHYDROGENASE-LIKE 1, MITOCHONDRIAL-RELATED"/>
    <property type="match status" value="1"/>
</dbReference>
<dbReference type="PROSITE" id="PS00895">
    <property type="entry name" value="3_HYDROXYISOBUT_DH"/>
    <property type="match status" value="1"/>
</dbReference>
<keyword evidence="3" id="KW-0520">NAD</keyword>
<evidence type="ECO:0000256" key="4">
    <source>
        <dbReference type="PIRSR" id="PIRSR000103-1"/>
    </source>
</evidence>
<dbReference type="AlphaFoldDB" id="A0A1I5XS89"/>
<dbReference type="RefSeq" id="WP_245751446.1">
    <property type="nucleotide sequence ID" value="NZ_FOXQ01000009.1"/>
</dbReference>
<evidence type="ECO:0000259" key="6">
    <source>
        <dbReference type="Pfam" id="PF14833"/>
    </source>
</evidence>
<dbReference type="SUPFAM" id="SSF48179">
    <property type="entry name" value="6-phosphogluconate dehydrogenase C-terminal domain-like"/>
    <property type="match status" value="1"/>
</dbReference>
<dbReference type="Gene3D" id="3.40.50.720">
    <property type="entry name" value="NAD(P)-binding Rossmann-like Domain"/>
    <property type="match status" value="1"/>
</dbReference>
<accession>A0A1I5XS89</accession>
<dbReference type="PANTHER" id="PTHR43060">
    <property type="entry name" value="3-HYDROXYISOBUTYRATE DEHYDROGENASE-LIKE 1, MITOCHONDRIAL-RELATED"/>
    <property type="match status" value="1"/>
</dbReference>
<feature type="active site" evidence="4">
    <location>
        <position position="172"/>
    </location>
</feature>
<organism evidence="7 8">
    <name type="scientific">Parafilimonas terrae</name>
    <dbReference type="NCBI Taxonomy" id="1465490"/>
    <lineage>
        <taxon>Bacteria</taxon>
        <taxon>Pseudomonadati</taxon>
        <taxon>Bacteroidota</taxon>
        <taxon>Chitinophagia</taxon>
        <taxon>Chitinophagales</taxon>
        <taxon>Chitinophagaceae</taxon>
        <taxon>Parafilimonas</taxon>
    </lineage>
</organism>
<dbReference type="InterPro" id="IPR013328">
    <property type="entry name" value="6PGD_dom2"/>
</dbReference>
<dbReference type="STRING" id="1465490.SAMN05444277_109145"/>